<dbReference type="Proteomes" id="UP000006320">
    <property type="component" value="Unassembled WGS sequence"/>
</dbReference>
<gene>
    <name evidence="1" type="ORF">GCHA_1656</name>
</gene>
<dbReference type="Pfam" id="PF09614">
    <property type="entry name" value="Cas_Csy2"/>
    <property type="match status" value="1"/>
</dbReference>
<dbReference type="RefSeq" id="WP_007986848.1">
    <property type="nucleotide sequence ID" value="NZ_BAEM01000024.1"/>
</dbReference>
<evidence type="ECO:0000313" key="2">
    <source>
        <dbReference type="Proteomes" id="UP000006320"/>
    </source>
</evidence>
<sequence length="326" mass="36825">MSQYLLLKKVSVQNANAIAGLTYGFPAITNFLGFAHALSRTLPETLAVNLGGVAVISHKNTVHARQPKGWGDYVFALSRNPLTHQGKTAPINEEGRMHMQISLLIEINGLIAGDTQTTEQLIEHVKQNVPALRLAGGQITHIESIELTPLNEEQKTLRKLMPGFALIDRSDYLAQHFQQQKEINDNACLFDAWCDFSQLKFKTEKIKSEDEQESEDLENVNQKANWHYVAKPQSGYLVPINTGYCAISTIYEAGEVSNVRDSTVPTVFAESAYSVGEWKSLHNIQNIEITLWRYEHQYPWYVAKTTPFEDEIIEPDSFDHDEAMNF</sequence>
<dbReference type="InterPro" id="IPR013398">
    <property type="entry name" value="CRISPR-assoc_prot_Csy2"/>
</dbReference>
<name>A0AAV3UXD5_9ALTE</name>
<protein>
    <submittedName>
        <fullName evidence="1">CRISPR-associated protein, Csy2 family</fullName>
    </submittedName>
</protein>
<evidence type="ECO:0000313" key="1">
    <source>
        <dbReference type="EMBL" id="GAC09609.1"/>
    </source>
</evidence>
<dbReference type="AlphaFoldDB" id="A0AAV3UXD5"/>
<dbReference type="CDD" id="cd09736">
    <property type="entry name" value="Csy2_I-F"/>
    <property type="match status" value="1"/>
</dbReference>
<proteinExistence type="predicted"/>
<comment type="caution">
    <text evidence="1">The sequence shown here is derived from an EMBL/GenBank/DDBJ whole genome shotgun (WGS) entry which is preliminary data.</text>
</comment>
<dbReference type="EMBL" id="BAEM01000024">
    <property type="protein sequence ID" value="GAC09609.1"/>
    <property type="molecule type" value="Genomic_DNA"/>
</dbReference>
<dbReference type="NCBIfam" id="TIGR02565">
    <property type="entry name" value="cas_Csy2"/>
    <property type="match status" value="1"/>
</dbReference>
<reference evidence="1 2" key="1">
    <citation type="journal article" date="2017" name="Antonie Van Leeuwenhoek">
        <title>Rhizobium rhizosphaerae sp. nov., a novel species isolated from rice rhizosphere.</title>
        <authorList>
            <person name="Zhao J.J."/>
            <person name="Zhang J."/>
            <person name="Zhang R.J."/>
            <person name="Zhang C.W."/>
            <person name="Yin H.Q."/>
            <person name="Zhang X.X."/>
        </authorList>
    </citation>
    <scope>NUCLEOTIDE SEQUENCE [LARGE SCALE GENOMIC DNA]</scope>
    <source>
        <strain evidence="1 2">S18K6</strain>
    </source>
</reference>
<organism evidence="1 2">
    <name type="scientific">Paraglaciecola chathamensis S18K6</name>
    <dbReference type="NCBI Taxonomy" id="1127672"/>
    <lineage>
        <taxon>Bacteria</taxon>
        <taxon>Pseudomonadati</taxon>
        <taxon>Pseudomonadota</taxon>
        <taxon>Gammaproteobacteria</taxon>
        <taxon>Alteromonadales</taxon>
        <taxon>Alteromonadaceae</taxon>
        <taxon>Paraglaciecola</taxon>
    </lineage>
</organism>
<accession>A0AAV3UXD5</accession>